<dbReference type="Pfam" id="PF01402">
    <property type="entry name" value="RHH_1"/>
    <property type="match status" value="1"/>
</dbReference>
<dbReference type="AlphaFoldDB" id="A0A934KLV5"/>
<name>A0A934KLV5_9BACT</name>
<dbReference type="GO" id="GO:0006355">
    <property type="term" value="P:regulation of DNA-templated transcription"/>
    <property type="evidence" value="ECO:0007669"/>
    <property type="project" value="InterPro"/>
</dbReference>
<comment type="caution">
    <text evidence="2">The sequence shown here is derived from an EMBL/GenBank/DDBJ whole genome shotgun (WGS) entry which is preliminary data.</text>
</comment>
<protein>
    <submittedName>
        <fullName evidence="2">Ribbon-helix-helix protein, CopG family</fullName>
    </submittedName>
</protein>
<dbReference type="Gene3D" id="1.10.1220.10">
    <property type="entry name" value="Met repressor-like"/>
    <property type="match status" value="1"/>
</dbReference>
<evidence type="ECO:0000313" key="2">
    <source>
        <dbReference type="EMBL" id="MBJ7608190.1"/>
    </source>
</evidence>
<dbReference type="InterPro" id="IPR002145">
    <property type="entry name" value="CopG"/>
</dbReference>
<organism evidence="2 3">
    <name type="scientific">Candidatus Amunia macphersoniae</name>
    <dbReference type="NCBI Taxonomy" id="3127014"/>
    <lineage>
        <taxon>Bacteria</taxon>
        <taxon>Bacillati</taxon>
        <taxon>Candidatus Dormiibacterota</taxon>
        <taxon>Candidatus Dormibacteria</taxon>
        <taxon>Candidatus Aeolococcales</taxon>
        <taxon>Candidatus Aeolococcaceae</taxon>
        <taxon>Candidatus Amunia</taxon>
    </lineage>
</organism>
<dbReference type="Proteomes" id="UP000614410">
    <property type="component" value="Unassembled WGS sequence"/>
</dbReference>
<gene>
    <name evidence="2" type="ORF">JF887_02005</name>
</gene>
<proteinExistence type="predicted"/>
<feature type="domain" description="Ribbon-helix-helix protein CopG" evidence="1">
    <location>
        <begin position="5"/>
        <end position="42"/>
    </location>
</feature>
<sequence length="79" mass="8895">MTRKVAISVPDDLLAAVDAESNAAGTSRSRVFGLAARTYLDRRRRQRDVDRYLASYRELPESDEEVAATDAFLRRSCSE</sequence>
<reference evidence="2 3" key="1">
    <citation type="submission" date="2020-10" db="EMBL/GenBank/DDBJ databases">
        <title>Ca. Dormibacterota MAGs.</title>
        <authorList>
            <person name="Montgomery K."/>
        </authorList>
    </citation>
    <scope>NUCLEOTIDE SEQUENCE [LARGE SCALE GENOMIC DNA]</scope>
    <source>
        <strain evidence="2">Mitchell_Peninsula_5</strain>
    </source>
</reference>
<evidence type="ECO:0000259" key="1">
    <source>
        <dbReference type="Pfam" id="PF01402"/>
    </source>
</evidence>
<evidence type="ECO:0000313" key="3">
    <source>
        <dbReference type="Proteomes" id="UP000614410"/>
    </source>
</evidence>
<dbReference type="EMBL" id="JAEKNN010000008">
    <property type="protein sequence ID" value="MBJ7608190.1"/>
    <property type="molecule type" value="Genomic_DNA"/>
</dbReference>
<dbReference type="InterPro" id="IPR013321">
    <property type="entry name" value="Arc_rbn_hlx_hlx"/>
</dbReference>
<accession>A0A934KLV5</accession>